<organism evidence="5 6">
    <name type="scientific">Flavobacterium arundinis</name>
    <dbReference type="NCBI Taxonomy" id="3139143"/>
    <lineage>
        <taxon>Bacteria</taxon>
        <taxon>Pseudomonadati</taxon>
        <taxon>Bacteroidota</taxon>
        <taxon>Flavobacteriia</taxon>
        <taxon>Flavobacteriales</taxon>
        <taxon>Flavobacteriaceae</taxon>
        <taxon>Flavobacterium</taxon>
    </lineage>
</organism>
<evidence type="ECO:0000256" key="1">
    <source>
        <dbReference type="ARBA" id="ARBA00023015"/>
    </source>
</evidence>
<comment type="caution">
    <text evidence="5">The sequence shown here is derived from an EMBL/GenBank/DDBJ whole genome shotgun (WGS) entry which is preliminary data.</text>
</comment>
<dbReference type="PANTHER" id="PTHR33204:SF18">
    <property type="entry name" value="TRANSCRIPTIONAL REGULATORY PROTEIN"/>
    <property type="match status" value="1"/>
</dbReference>
<evidence type="ECO:0000313" key="6">
    <source>
        <dbReference type="Proteomes" id="UP001464555"/>
    </source>
</evidence>
<dbReference type="Proteomes" id="UP001464555">
    <property type="component" value="Unassembled WGS sequence"/>
</dbReference>
<evidence type="ECO:0000256" key="3">
    <source>
        <dbReference type="ARBA" id="ARBA00023163"/>
    </source>
</evidence>
<reference evidence="5 6" key="1">
    <citation type="submission" date="2024-04" db="EMBL/GenBank/DDBJ databases">
        <title>Flavobacterium sp. DGU11 16S ribosomal RNA gene Genome sequencing and assembly.</title>
        <authorList>
            <person name="Park S."/>
        </authorList>
    </citation>
    <scope>NUCLEOTIDE SEQUENCE [LARGE SCALE GENOMIC DNA]</scope>
    <source>
        <strain evidence="5 6">DGU11</strain>
    </source>
</reference>
<dbReference type="InterPro" id="IPR036390">
    <property type="entry name" value="WH_DNA-bd_sf"/>
</dbReference>
<dbReference type="InterPro" id="IPR036388">
    <property type="entry name" value="WH-like_DNA-bd_sf"/>
</dbReference>
<dbReference type="Pfam" id="PF01638">
    <property type="entry name" value="HxlR"/>
    <property type="match status" value="1"/>
</dbReference>
<dbReference type="EMBL" id="JBBYHR010000001">
    <property type="protein sequence ID" value="MEL1243051.1"/>
    <property type="molecule type" value="Genomic_DNA"/>
</dbReference>
<keyword evidence="1" id="KW-0805">Transcription regulation</keyword>
<dbReference type="SUPFAM" id="SSF46785">
    <property type="entry name" value="Winged helix' DNA-binding domain"/>
    <property type="match status" value="1"/>
</dbReference>
<evidence type="ECO:0000313" key="5">
    <source>
        <dbReference type="EMBL" id="MEL1243051.1"/>
    </source>
</evidence>
<sequence>MEKHTAESCSKARMAIRDTLDVVGGKWKLVLIAVLQSGKKGFNQLSREAEISPRILSKELQEMEMNGLVSRKVCDTKPVTVQYELTPYSETLTDVLLSLEKWGYQHRNKIIQGIELTSK</sequence>
<dbReference type="Gene3D" id="1.10.10.10">
    <property type="entry name" value="Winged helix-like DNA-binding domain superfamily/Winged helix DNA-binding domain"/>
    <property type="match status" value="1"/>
</dbReference>
<evidence type="ECO:0000259" key="4">
    <source>
        <dbReference type="PROSITE" id="PS51118"/>
    </source>
</evidence>
<protein>
    <submittedName>
        <fullName evidence="5">Helix-turn-helix domain-containing protein</fullName>
    </submittedName>
</protein>
<dbReference type="RefSeq" id="WP_341695369.1">
    <property type="nucleotide sequence ID" value="NZ_JBBYHR010000001.1"/>
</dbReference>
<proteinExistence type="predicted"/>
<evidence type="ECO:0000256" key="2">
    <source>
        <dbReference type="ARBA" id="ARBA00023125"/>
    </source>
</evidence>
<keyword evidence="6" id="KW-1185">Reference proteome</keyword>
<dbReference type="InterPro" id="IPR002577">
    <property type="entry name" value="HTH_HxlR"/>
</dbReference>
<keyword evidence="3" id="KW-0804">Transcription</keyword>
<accession>A0ABU9HSA8</accession>
<keyword evidence="2" id="KW-0238">DNA-binding</keyword>
<dbReference type="PANTHER" id="PTHR33204">
    <property type="entry name" value="TRANSCRIPTIONAL REGULATOR, MARR FAMILY"/>
    <property type="match status" value="1"/>
</dbReference>
<name>A0ABU9HSA8_9FLAO</name>
<feature type="domain" description="HTH hxlR-type" evidence="4">
    <location>
        <begin position="9"/>
        <end position="111"/>
    </location>
</feature>
<gene>
    <name evidence="5" type="ORF">AAEO56_02155</name>
</gene>
<dbReference type="PROSITE" id="PS51118">
    <property type="entry name" value="HTH_HXLR"/>
    <property type="match status" value="1"/>
</dbReference>